<name>A0A9W8QDZ7_AKAMU</name>
<keyword evidence="2" id="KW-1185">Reference proteome</keyword>
<evidence type="ECO:0008006" key="3">
    <source>
        <dbReference type="Google" id="ProtNLM"/>
    </source>
</evidence>
<dbReference type="Proteomes" id="UP001144673">
    <property type="component" value="Chromosome 5"/>
</dbReference>
<evidence type="ECO:0000313" key="2">
    <source>
        <dbReference type="Proteomes" id="UP001144673"/>
    </source>
</evidence>
<dbReference type="EMBL" id="JAJHUN010000008">
    <property type="protein sequence ID" value="KAJ4153870.1"/>
    <property type="molecule type" value="Genomic_DNA"/>
</dbReference>
<accession>A0A9W8QDZ7</accession>
<comment type="caution">
    <text evidence="1">The sequence shown here is derived from an EMBL/GenBank/DDBJ whole genome shotgun (WGS) entry which is preliminary data.</text>
</comment>
<reference evidence="1" key="1">
    <citation type="journal article" date="2023" name="Access Microbiol">
        <title>De-novo genome assembly for Akanthomyces muscarius, a biocontrol agent of insect agricultural pests.</title>
        <authorList>
            <person name="Erdos Z."/>
            <person name="Studholme D.J."/>
            <person name="Raymond B."/>
            <person name="Sharma M."/>
        </authorList>
    </citation>
    <scope>NUCLEOTIDE SEQUENCE</scope>
    <source>
        <strain evidence="1">Ve6</strain>
    </source>
</reference>
<organism evidence="1 2">
    <name type="scientific">Akanthomyces muscarius</name>
    <name type="common">Entomopathogenic fungus</name>
    <name type="synonym">Lecanicillium muscarium</name>
    <dbReference type="NCBI Taxonomy" id="2231603"/>
    <lineage>
        <taxon>Eukaryota</taxon>
        <taxon>Fungi</taxon>
        <taxon>Dikarya</taxon>
        <taxon>Ascomycota</taxon>
        <taxon>Pezizomycotina</taxon>
        <taxon>Sordariomycetes</taxon>
        <taxon>Hypocreomycetidae</taxon>
        <taxon>Hypocreales</taxon>
        <taxon>Cordycipitaceae</taxon>
        <taxon>Akanthomyces</taxon>
    </lineage>
</organism>
<dbReference type="RefSeq" id="XP_056054528.1">
    <property type="nucleotide sequence ID" value="XM_056197483.1"/>
</dbReference>
<sequence length="106" mass="12567">MFIEYIPGLERFHLGNYTEERLNRLADMLAEIHAVRVLWVDFDGARTVPLNQPLTGREAKAFWHELGLLKDIYVRLLSDEDVQLLVWMSMMPKDDDQLHDNWVKKK</sequence>
<gene>
    <name evidence="1" type="ORF">LMH87_010338</name>
</gene>
<dbReference type="KEGG" id="amus:LMH87_010338"/>
<dbReference type="AlphaFoldDB" id="A0A9W8QDZ7"/>
<protein>
    <recommendedName>
        <fullName evidence="3">Aminoglycoside phosphotransferase domain-containing protein</fullName>
    </recommendedName>
</protein>
<proteinExistence type="predicted"/>
<dbReference type="GeneID" id="80897497"/>
<evidence type="ECO:0000313" key="1">
    <source>
        <dbReference type="EMBL" id="KAJ4153870.1"/>
    </source>
</evidence>